<feature type="chain" id="PRO_5031328578" evidence="1">
    <location>
        <begin position="22"/>
        <end position="122"/>
    </location>
</feature>
<dbReference type="AlphaFoldDB" id="A0A7X1FX92"/>
<reference evidence="2 3" key="1">
    <citation type="submission" date="2020-08" db="EMBL/GenBank/DDBJ databases">
        <title>The genome sequence of type strain Novosphingobium piscinae KCTC 42194.</title>
        <authorList>
            <person name="Liu Y."/>
        </authorList>
    </citation>
    <scope>NUCLEOTIDE SEQUENCE [LARGE SCALE GENOMIC DNA]</scope>
    <source>
        <strain evidence="2 3">KCTC 42194</strain>
    </source>
</reference>
<keyword evidence="2" id="KW-0251">Elongation factor</keyword>
<gene>
    <name evidence="2" type="ORF">H7F53_05325</name>
</gene>
<keyword evidence="2" id="KW-0648">Protein biosynthesis</keyword>
<sequence>MSRRALFCSLVLLALPVPLVAAPGGPIGVLPLGRYACELPGDVEGPVGVREPAADFTVTYGSTYRTPAGKGTYLLTGDRVSFTSGPIRGAHYQRTGTTFLRQTLPDGTPGRLRCVRQGGLSR</sequence>
<protein>
    <submittedName>
        <fullName evidence="2">Elongation factor P</fullName>
    </submittedName>
</protein>
<proteinExistence type="predicted"/>
<keyword evidence="1" id="KW-0732">Signal</keyword>
<organism evidence="2 3">
    <name type="scientific">Novosphingobium piscinae</name>
    <dbReference type="NCBI Taxonomy" id="1507448"/>
    <lineage>
        <taxon>Bacteria</taxon>
        <taxon>Pseudomonadati</taxon>
        <taxon>Pseudomonadota</taxon>
        <taxon>Alphaproteobacteria</taxon>
        <taxon>Sphingomonadales</taxon>
        <taxon>Sphingomonadaceae</taxon>
        <taxon>Novosphingobium</taxon>
    </lineage>
</organism>
<dbReference type="EMBL" id="JACLAX010000004">
    <property type="protein sequence ID" value="MBC2668559.1"/>
    <property type="molecule type" value="Genomic_DNA"/>
</dbReference>
<evidence type="ECO:0000256" key="1">
    <source>
        <dbReference type="SAM" id="SignalP"/>
    </source>
</evidence>
<comment type="caution">
    <text evidence="2">The sequence shown here is derived from an EMBL/GenBank/DDBJ whole genome shotgun (WGS) entry which is preliminary data.</text>
</comment>
<dbReference type="RefSeq" id="WP_185678454.1">
    <property type="nucleotide sequence ID" value="NZ_JACLAX010000004.1"/>
</dbReference>
<name>A0A7X1FX92_9SPHN</name>
<keyword evidence="3" id="KW-1185">Reference proteome</keyword>
<evidence type="ECO:0000313" key="2">
    <source>
        <dbReference type="EMBL" id="MBC2668559.1"/>
    </source>
</evidence>
<dbReference type="Proteomes" id="UP000551327">
    <property type="component" value="Unassembled WGS sequence"/>
</dbReference>
<accession>A0A7X1FX92</accession>
<evidence type="ECO:0000313" key="3">
    <source>
        <dbReference type="Proteomes" id="UP000551327"/>
    </source>
</evidence>
<dbReference type="GO" id="GO:0003746">
    <property type="term" value="F:translation elongation factor activity"/>
    <property type="evidence" value="ECO:0007669"/>
    <property type="project" value="UniProtKB-KW"/>
</dbReference>
<feature type="signal peptide" evidence="1">
    <location>
        <begin position="1"/>
        <end position="21"/>
    </location>
</feature>